<dbReference type="AlphaFoldDB" id="A0ABD5S4U1"/>
<comment type="caution">
    <text evidence="2">The sequence shown here is derived from an EMBL/GenBank/DDBJ whole genome shotgun (WGS) entry which is preliminary data.</text>
</comment>
<protein>
    <submittedName>
        <fullName evidence="2">5'/3'-nucleotidase SurE</fullName>
    </submittedName>
</protein>
<gene>
    <name evidence="2" type="ORF">ACFQE1_17035</name>
</gene>
<dbReference type="Proteomes" id="UP001596328">
    <property type="component" value="Unassembled WGS sequence"/>
</dbReference>
<feature type="region of interest" description="Disordered" evidence="1">
    <location>
        <begin position="1"/>
        <end position="22"/>
    </location>
</feature>
<dbReference type="SUPFAM" id="SSF64167">
    <property type="entry name" value="SurE-like"/>
    <property type="match status" value="1"/>
</dbReference>
<dbReference type="Gene3D" id="3.40.1210.10">
    <property type="entry name" value="Survival protein SurE-like phosphatase/nucleotidase"/>
    <property type="match status" value="1"/>
</dbReference>
<dbReference type="InterPro" id="IPR036523">
    <property type="entry name" value="SurE-like_sf"/>
</dbReference>
<feature type="non-terminal residue" evidence="2">
    <location>
        <position position="1"/>
    </location>
</feature>
<evidence type="ECO:0000313" key="2">
    <source>
        <dbReference type="EMBL" id="MFC6726037.1"/>
    </source>
</evidence>
<sequence length="90" mass="9847">APMPENAAESAEMVVTRPSSFHEMRARREDRRISLSDGLWDRMRTGDLPDPEGTDCRALVDGKVSVSPLTAPHTTEHHGSLDDLAASYGD</sequence>
<dbReference type="EMBL" id="JBHSWU010000850">
    <property type="protein sequence ID" value="MFC6726037.1"/>
    <property type="molecule type" value="Genomic_DNA"/>
</dbReference>
<organism evidence="2 3">
    <name type="scientific">Halobium palmae</name>
    <dbReference type="NCBI Taxonomy" id="1776492"/>
    <lineage>
        <taxon>Archaea</taxon>
        <taxon>Methanobacteriati</taxon>
        <taxon>Methanobacteriota</taxon>
        <taxon>Stenosarchaea group</taxon>
        <taxon>Halobacteria</taxon>
        <taxon>Halobacteriales</taxon>
        <taxon>Haloferacaceae</taxon>
        <taxon>Halobium</taxon>
    </lineage>
</organism>
<feature type="region of interest" description="Disordered" evidence="1">
    <location>
        <begin position="68"/>
        <end position="90"/>
    </location>
</feature>
<proteinExistence type="predicted"/>
<keyword evidence="3" id="KW-1185">Reference proteome</keyword>
<evidence type="ECO:0000256" key="1">
    <source>
        <dbReference type="SAM" id="MobiDB-lite"/>
    </source>
</evidence>
<name>A0ABD5S4U1_9EURY</name>
<reference evidence="2 3" key="1">
    <citation type="journal article" date="2019" name="Int. J. Syst. Evol. Microbiol.">
        <title>The Global Catalogue of Microorganisms (GCM) 10K type strain sequencing project: providing services to taxonomists for standard genome sequencing and annotation.</title>
        <authorList>
            <consortium name="The Broad Institute Genomics Platform"/>
            <consortium name="The Broad Institute Genome Sequencing Center for Infectious Disease"/>
            <person name="Wu L."/>
            <person name="Ma J."/>
        </authorList>
    </citation>
    <scope>NUCLEOTIDE SEQUENCE [LARGE SCALE GENOMIC DNA]</scope>
    <source>
        <strain evidence="2 3">NBRC 111368</strain>
    </source>
</reference>
<evidence type="ECO:0000313" key="3">
    <source>
        <dbReference type="Proteomes" id="UP001596328"/>
    </source>
</evidence>
<accession>A0ABD5S4U1</accession>